<dbReference type="Gene3D" id="1.20.120.680">
    <property type="entry name" value="Formiminotetrahydrofolate cyclodeaminase monomer, up-and-down helical bundle"/>
    <property type="match status" value="1"/>
</dbReference>
<reference evidence="2 3" key="1">
    <citation type="journal article" date="2019" name="Int. J. Syst. Evol. Microbiol.">
        <title>The Global Catalogue of Microorganisms (GCM) 10K type strain sequencing project: providing services to taxonomists for standard genome sequencing and annotation.</title>
        <authorList>
            <consortium name="The Broad Institute Genomics Platform"/>
            <consortium name="The Broad Institute Genome Sequencing Center for Infectious Disease"/>
            <person name="Wu L."/>
            <person name="Ma J."/>
        </authorList>
    </citation>
    <scope>NUCLEOTIDE SEQUENCE [LARGE SCALE GENOMIC DNA]</scope>
    <source>
        <strain evidence="2 3">PSRA2</strain>
    </source>
</reference>
<gene>
    <name evidence="2" type="ORF">ACFQHK_16770</name>
</gene>
<evidence type="ECO:0000259" key="1">
    <source>
        <dbReference type="Pfam" id="PF04961"/>
    </source>
</evidence>
<feature type="domain" description="Cyclodeaminase/cyclohydrolase" evidence="1">
    <location>
        <begin position="7"/>
        <end position="175"/>
    </location>
</feature>
<dbReference type="RefSeq" id="WP_304449855.1">
    <property type="nucleotide sequence ID" value="NZ_JARRAH010000003.1"/>
</dbReference>
<evidence type="ECO:0000313" key="2">
    <source>
        <dbReference type="EMBL" id="MFC6838137.1"/>
    </source>
</evidence>
<evidence type="ECO:0000313" key="3">
    <source>
        <dbReference type="Proteomes" id="UP001596406"/>
    </source>
</evidence>
<dbReference type="Pfam" id="PF04961">
    <property type="entry name" value="FTCD_C"/>
    <property type="match status" value="1"/>
</dbReference>
<dbReference type="SUPFAM" id="SSF101262">
    <property type="entry name" value="Methenyltetrahydrofolate cyclohydrolase-like"/>
    <property type="match status" value="1"/>
</dbReference>
<dbReference type="AlphaFoldDB" id="A0ABD5UG15"/>
<comment type="caution">
    <text evidence="2">The sequence shown here is derived from an EMBL/GenBank/DDBJ whole genome shotgun (WGS) entry which is preliminary data.</text>
</comment>
<protein>
    <submittedName>
        <fullName evidence="2">Cyclodeaminase/cyclohydrolase family protein</fullName>
    </submittedName>
</protein>
<proteinExistence type="predicted"/>
<dbReference type="EMBL" id="JBHSXM010000003">
    <property type="protein sequence ID" value="MFC6838137.1"/>
    <property type="molecule type" value="Genomic_DNA"/>
</dbReference>
<name>A0ABD5UG15_9EURY</name>
<keyword evidence="3" id="KW-1185">Reference proteome</keyword>
<organism evidence="2 3">
    <name type="scientific">Halomarina ordinaria</name>
    <dbReference type="NCBI Taxonomy" id="3033939"/>
    <lineage>
        <taxon>Archaea</taxon>
        <taxon>Methanobacteriati</taxon>
        <taxon>Methanobacteriota</taxon>
        <taxon>Stenosarchaea group</taxon>
        <taxon>Halobacteria</taxon>
        <taxon>Halobacteriales</taxon>
        <taxon>Natronomonadaceae</taxon>
        <taxon>Halomarina</taxon>
    </lineage>
</organism>
<accession>A0ABD5UG15</accession>
<dbReference type="InterPro" id="IPR007044">
    <property type="entry name" value="Cyclodeamin/CycHdrlase"/>
</dbReference>
<sequence>MGYDDRSIGGFLDLVASHRVTPAGGTGAAVGGAIGTALCEMVCLHTIGRDEYADVRDEMTALRTELETQREALLTLADRDAAVVDALLDADGDADRTAAAKRATGVPLAIGEACLTVLERATVLTKKGNRNAVPDAVTGAYLVHGALRASVFTVRTNTARLSDSAFAEEMETRAADIERSAERELDRLLANAEADRE</sequence>
<dbReference type="Proteomes" id="UP001596406">
    <property type="component" value="Unassembled WGS sequence"/>
</dbReference>
<dbReference type="InterPro" id="IPR036178">
    <property type="entry name" value="Formintransfe-cycloase-like_sf"/>
</dbReference>